<keyword evidence="5" id="KW-0677">Repeat</keyword>
<organism evidence="10 11">
    <name type="scientific">Dendrobium thyrsiflorum</name>
    <name type="common">Pinecone-like raceme dendrobium</name>
    <name type="synonym">Orchid</name>
    <dbReference type="NCBI Taxonomy" id="117978"/>
    <lineage>
        <taxon>Eukaryota</taxon>
        <taxon>Viridiplantae</taxon>
        <taxon>Streptophyta</taxon>
        <taxon>Embryophyta</taxon>
        <taxon>Tracheophyta</taxon>
        <taxon>Spermatophyta</taxon>
        <taxon>Magnoliopsida</taxon>
        <taxon>Liliopsida</taxon>
        <taxon>Asparagales</taxon>
        <taxon>Orchidaceae</taxon>
        <taxon>Epidendroideae</taxon>
        <taxon>Malaxideae</taxon>
        <taxon>Dendrobiinae</taxon>
        <taxon>Dendrobium</taxon>
    </lineage>
</organism>
<keyword evidence="6" id="KW-0472">Membrane</keyword>
<dbReference type="Pfam" id="PF00560">
    <property type="entry name" value="LRR_1"/>
    <property type="match status" value="3"/>
</dbReference>
<evidence type="ECO:0000256" key="4">
    <source>
        <dbReference type="ARBA" id="ARBA00022729"/>
    </source>
</evidence>
<keyword evidence="11" id="KW-1185">Reference proteome</keyword>
<evidence type="ECO:0000256" key="5">
    <source>
        <dbReference type="ARBA" id="ARBA00022737"/>
    </source>
</evidence>
<comment type="similarity">
    <text evidence="7">Belongs to the polygalacturonase-inhibiting protein family.</text>
</comment>
<feature type="signal peptide" evidence="8">
    <location>
        <begin position="1"/>
        <end position="34"/>
    </location>
</feature>
<dbReference type="FunFam" id="3.80.10.10:FF:000400">
    <property type="entry name" value="Nuclear pore complex protein NUP107"/>
    <property type="match status" value="1"/>
</dbReference>
<dbReference type="SUPFAM" id="SSF52058">
    <property type="entry name" value="L domain-like"/>
    <property type="match status" value="1"/>
</dbReference>
<feature type="chain" id="PRO_5044881529" description="Leucine-rich repeat-containing N-terminal plant-type domain-containing protein" evidence="8">
    <location>
        <begin position="35"/>
        <end position="351"/>
    </location>
</feature>
<dbReference type="EMBL" id="JANQDX010000006">
    <property type="protein sequence ID" value="KAL0922744.1"/>
    <property type="molecule type" value="Genomic_DNA"/>
</dbReference>
<dbReference type="InterPro" id="IPR032675">
    <property type="entry name" value="LRR_dom_sf"/>
</dbReference>
<dbReference type="AlphaFoldDB" id="A0ABD0VBZ0"/>
<name>A0ABD0VBZ0_DENTH</name>
<evidence type="ECO:0000256" key="7">
    <source>
        <dbReference type="ARBA" id="ARBA00038043"/>
    </source>
</evidence>
<evidence type="ECO:0000313" key="10">
    <source>
        <dbReference type="EMBL" id="KAL0922744.1"/>
    </source>
</evidence>
<dbReference type="PANTHER" id="PTHR48059">
    <property type="entry name" value="POLYGALACTURONASE INHIBITOR 1"/>
    <property type="match status" value="1"/>
</dbReference>
<proteinExistence type="inferred from homology"/>
<dbReference type="InterPro" id="IPR001611">
    <property type="entry name" value="Leu-rich_rpt"/>
</dbReference>
<dbReference type="Proteomes" id="UP001552299">
    <property type="component" value="Unassembled WGS sequence"/>
</dbReference>
<evidence type="ECO:0000256" key="1">
    <source>
        <dbReference type="ARBA" id="ARBA00004196"/>
    </source>
</evidence>
<sequence length="351" mass="38105">MKPMILSKNRAANMASMTSHSFLILLLLPLLITADKCNKDDKRALISIKSAFNNAYHFASWTSTSACCDWYGVECDPGVPGNSDGSRVTGLYVITDSNVTGPIPPAVGDLPFLTSLRFHKLPNLTGNIPSSITRLTRLSILLLSWNSLSGPIPSFLSQIPSLTDIDLSFNKFSGSIPPELAKLPSIQQFDFSRNRLTGSIPAEFGNFPKSSPPNLFLSHNSLSGDLPVSLGVPEWGRIDLSRNNLTGDASFLFGAGKSTRTIDLSRNEFAFDLSRVTFPVNSTVVDLNHNKLTGSIPAQINQVDPTYFPVFNVSYNRLCGEIPAGPITAMFGVDSYFHNKCLCGSPLPPCK</sequence>
<evidence type="ECO:0000256" key="6">
    <source>
        <dbReference type="ARBA" id="ARBA00023136"/>
    </source>
</evidence>
<evidence type="ECO:0000313" key="11">
    <source>
        <dbReference type="Proteomes" id="UP001552299"/>
    </source>
</evidence>
<keyword evidence="3" id="KW-0433">Leucine-rich repeat</keyword>
<evidence type="ECO:0000259" key="9">
    <source>
        <dbReference type="Pfam" id="PF08263"/>
    </source>
</evidence>
<comment type="subcellular location">
    <subcellularLocation>
        <location evidence="1">Cell envelope</location>
    </subcellularLocation>
    <subcellularLocation>
        <location evidence="2">Membrane</location>
    </subcellularLocation>
</comment>
<gene>
    <name evidence="10" type="ORF">M5K25_006758</name>
</gene>
<dbReference type="Pfam" id="PF08263">
    <property type="entry name" value="LRRNT_2"/>
    <property type="match status" value="1"/>
</dbReference>
<dbReference type="InterPro" id="IPR051848">
    <property type="entry name" value="PGIP"/>
</dbReference>
<evidence type="ECO:0000256" key="3">
    <source>
        <dbReference type="ARBA" id="ARBA00022614"/>
    </source>
</evidence>
<evidence type="ECO:0000256" key="2">
    <source>
        <dbReference type="ARBA" id="ARBA00004370"/>
    </source>
</evidence>
<keyword evidence="4 8" id="KW-0732">Signal</keyword>
<evidence type="ECO:0000256" key="8">
    <source>
        <dbReference type="SAM" id="SignalP"/>
    </source>
</evidence>
<comment type="caution">
    <text evidence="10">The sequence shown here is derived from an EMBL/GenBank/DDBJ whole genome shotgun (WGS) entry which is preliminary data.</text>
</comment>
<dbReference type="GO" id="GO:0016020">
    <property type="term" value="C:membrane"/>
    <property type="evidence" value="ECO:0007669"/>
    <property type="project" value="UniProtKB-SubCell"/>
</dbReference>
<dbReference type="InterPro" id="IPR013210">
    <property type="entry name" value="LRR_N_plant-typ"/>
</dbReference>
<dbReference type="Gene3D" id="3.80.10.10">
    <property type="entry name" value="Ribonuclease Inhibitor"/>
    <property type="match status" value="1"/>
</dbReference>
<feature type="domain" description="Leucine-rich repeat-containing N-terminal plant-type" evidence="9">
    <location>
        <begin position="39"/>
        <end position="76"/>
    </location>
</feature>
<protein>
    <recommendedName>
        <fullName evidence="9">Leucine-rich repeat-containing N-terminal plant-type domain-containing protein</fullName>
    </recommendedName>
</protein>
<accession>A0ABD0VBZ0</accession>
<dbReference type="PANTHER" id="PTHR48059:SF4">
    <property type="entry name" value="POLYGALACTURONASE INHIBITOR 1-RELATED"/>
    <property type="match status" value="1"/>
</dbReference>
<reference evidence="10 11" key="1">
    <citation type="journal article" date="2024" name="Plant Biotechnol. J.">
        <title>Dendrobium thyrsiflorum genome and its molecular insights into genes involved in important horticultural traits.</title>
        <authorList>
            <person name="Chen B."/>
            <person name="Wang J.Y."/>
            <person name="Zheng P.J."/>
            <person name="Li K.L."/>
            <person name="Liang Y.M."/>
            <person name="Chen X.F."/>
            <person name="Zhang C."/>
            <person name="Zhao X."/>
            <person name="He X."/>
            <person name="Zhang G.Q."/>
            <person name="Liu Z.J."/>
            <person name="Xu Q."/>
        </authorList>
    </citation>
    <scope>NUCLEOTIDE SEQUENCE [LARGE SCALE GENOMIC DNA]</scope>
    <source>
        <strain evidence="10">GZMU011</strain>
    </source>
</reference>